<dbReference type="InterPro" id="IPR036505">
    <property type="entry name" value="Amidase/PGRP_sf"/>
</dbReference>
<proteinExistence type="inferred from homology"/>
<dbReference type="InterPro" id="IPR002502">
    <property type="entry name" value="Amidase_domain"/>
</dbReference>
<comment type="similarity">
    <text evidence="1">Belongs to the N-acetylmuramoyl-L-alanine amidase 2 family.</text>
</comment>
<dbReference type="GO" id="GO:0008745">
    <property type="term" value="F:N-acetylmuramoyl-L-alanine amidase activity"/>
    <property type="evidence" value="ECO:0007669"/>
    <property type="project" value="InterPro"/>
</dbReference>
<dbReference type="GO" id="GO:0008270">
    <property type="term" value="F:zinc ion binding"/>
    <property type="evidence" value="ECO:0007669"/>
    <property type="project" value="InterPro"/>
</dbReference>
<dbReference type="AlphaFoldDB" id="A0A0F9WRD7"/>
<sequence>MTRSHLRTCLTGVLLMVVGCSQQQWQAADPYGLMEAAYRQPFPVIDLDQPVASKTSDRAASLKARLARRRQARAAAVKTAKRHPWQATGKRTWTYIVIHHSAAEKGNARQFDLAHRKRGWDEMGYHFVITNGHGGSDGAVEVGSRWRKQKWGAHCGGTLNNEYNEHGIGICLVGDFSTALPSSTQRASLQKLVAYLARAYDIPLANIITHRDAPNAKTNCPGGRFHQYVHGPMKRVMAPDLADARRPPRQGVLATQR</sequence>
<evidence type="ECO:0000259" key="2">
    <source>
        <dbReference type="SMART" id="SM00644"/>
    </source>
</evidence>
<dbReference type="InterPro" id="IPR015510">
    <property type="entry name" value="PGRP"/>
</dbReference>
<dbReference type="PROSITE" id="PS51257">
    <property type="entry name" value="PROKAR_LIPOPROTEIN"/>
    <property type="match status" value="1"/>
</dbReference>
<evidence type="ECO:0000259" key="3">
    <source>
        <dbReference type="SMART" id="SM00701"/>
    </source>
</evidence>
<dbReference type="SMART" id="SM00701">
    <property type="entry name" value="PGRP"/>
    <property type="match status" value="1"/>
</dbReference>
<feature type="domain" description="N-acetylmuramoyl-L-alanine amidase" evidence="2">
    <location>
        <begin position="81"/>
        <end position="222"/>
    </location>
</feature>
<feature type="domain" description="Peptidoglycan recognition protein family" evidence="3">
    <location>
        <begin position="77"/>
        <end position="209"/>
    </location>
</feature>
<dbReference type="SMART" id="SM00644">
    <property type="entry name" value="Ami_2"/>
    <property type="match status" value="1"/>
</dbReference>
<dbReference type="InterPro" id="IPR006619">
    <property type="entry name" value="PGRP_domain_met/bac"/>
</dbReference>
<dbReference type="PANTHER" id="PTHR11022">
    <property type="entry name" value="PEPTIDOGLYCAN RECOGNITION PROTEIN"/>
    <property type="match status" value="1"/>
</dbReference>
<organism evidence="4">
    <name type="scientific">marine sediment metagenome</name>
    <dbReference type="NCBI Taxonomy" id="412755"/>
    <lineage>
        <taxon>unclassified sequences</taxon>
        <taxon>metagenomes</taxon>
        <taxon>ecological metagenomes</taxon>
    </lineage>
</organism>
<dbReference type="GO" id="GO:0009253">
    <property type="term" value="P:peptidoglycan catabolic process"/>
    <property type="evidence" value="ECO:0007669"/>
    <property type="project" value="InterPro"/>
</dbReference>
<dbReference type="Pfam" id="PF01510">
    <property type="entry name" value="Amidase_2"/>
    <property type="match status" value="1"/>
</dbReference>
<comment type="caution">
    <text evidence="4">The sequence shown here is derived from an EMBL/GenBank/DDBJ whole genome shotgun (WGS) entry which is preliminary data.</text>
</comment>
<accession>A0A0F9WRD7</accession>
<dbReference type="Gene3D" id="3.40.80.10">
    <property type="entry name" value="Peptidoglycan recognition protein-like"/>
    <property type="match status" value="1"/>
</dbReference>
<evidence type="ECO:0000313" key="4">
    <source>
        <dbReference type="EMBL" id="KKN81303.1"/>
    </source>
</evidence>
<evidence type="ECO:0008006" key="5">
    <source>
        <dbReference type="Google" id="ProtNLM"/>
    </source>
</evidence>
<dbReference type="EMBL" id="LAZR01000217">
    <property type="protein sequence ID" value="KKN81303.1"/>
    <property type="molecule type" value="Genomic_DNA"/>
</dbReference>
<reference evidence="4" key="1">
    <citation type="journal article" date="2015" name="Nature">
        <title>Complex archaea that bridge the gap between prokaryotes and eukaryotes.</title>
        <authorList>
            <person name="Spang A."/>
            <person name="Saw J.H."/>
            <person name="Jorgensen S.L."/>
            <person name="Zaremba-Niedzwiedzka K."/>
            <person name="Martijn J."/>
            <person name="Lind A.E."/>
            <person name="van Eijk R."/>
            <person name="Schleper C."/>
            <person name="Guy L."/>
            <person name="Ettema T.J."/>
        </authorList>
    </citation>
    <scope>NUCLEOTIDE SEQUENCE</scope>
</reference>
<dbReference type="CDD" id="cd06583">
    <property type="entry name" value="PGRP"/>
    <property type="match status" value="1"/>
</dbReference>
<gene>
    <name evidence="4" type="ORF">LCGC14_0321400</name>
</gene>
<name>A0A0F9WRD7_9ZZZZ</name>
<dbReference type="PANTHER" id="PTHR11022:SF41">
    <property type="entry name" value="PEPTIDOGLYCAN-RECOGNITION PROTEIN LC-RELATED"/>
    <property type="match status" value="1"/>
</dbReference>
<dbReference type="SUPFAM" id="SSF55846">
    <property type="entry name" value="N-acetylmuramoyl-L-alanine amidase-like"/>
    <property type="match status" value="1"/>
</dbReference>
<evidence type="ECO:0000256" key="1">
    <source>
        <dbReference type="ARBA" id="ARBA00007553"/>
    </source>
</evidence>
<protein>
    <recommendedName>
        <fullName evidence="5">N-acetylmuramoyl-L-alanine amidase</fullName>
    </recommendedName>
</protein>